<feature type="domain" description="Methyltransferase" evidence="3">
    <location>
        <begin position="56"/>
        <end position="150"/>
    </location>
</feature>
<dbReference type="GO" id="GO:0008168">
    <property type="term" value="F:methyltransferase activity"/>
    <property type="evidence" value="ECO:0007669"/>
    <property type="project" value="UniProtKB-KW"/>
</dbReference>
<evidence type="ECO:0000313" key="4">
    <source>
        <dbReference type="EMBL" id="SVD16749.1"/>
    </source>
</evidence>
<dbReference type="InterPro" id="IPR041698">
    <property type="entry name" value="Methyltransf_25"/>
</dbReference>
<dbReference type="CDD" id="cd02440">
    <property type="entry name" value="AdoMet_MTases"/>
    <property type="match status" value="1"/>
</dbReference>
<dbReference type="PANTHER" id="PTHR43861">
    <property type="entry name" value="TRANS-ACONITATE 2-METHYLTRANSFERASE-RELATED"/>
    <property type="match status" value="1"/>
</dbReference>
<feature type="non-terminal residue" evidence="4">
    <location>
        <position position="235"/>
    </location>
</feature>
<keyword evidence="1" id="KW-0489">Methyltransferase</keyword>
<sequence length="235" mass="25584">MSDFEIRFQANAQQAEYWNTKSGPKWVQHDASMNTRLRLVTDGLLERASPQSGDRVLDIGCGGGATTERIAQVVGLKGKVLGIDISEPLLALARSRCSELTQVSFENADAQVLPLPQQSFDLIISRFGVMFFSDPYAAFANLGKALTPGGRLQFVCWAPIERTPWFTIPLGVAARHVGEPDPSPPRAPGPHAFSEPEYVVDILTKGGFQETKVSTVETTIVSPDSPEQHADMFLG</sequence>
<dbReference type="AlphaFoldDB" id="A0A382T3K7"/>
<accession>A0A382T3K7</accession>
<protein>
    <recommendedName>
        <fullName evidence="3">Methyltransferase domain-containing protein</fullName>
    </recommendedName>
</protein>
<dbReference type="GO" id="GO:0032259">
    <property type="term" value="P:methylation"/>
    <property type="evidence" value="ECO:0007669"/>
    <property type="project" value="UniProtKB-KW"/>
</dbReference>
<dbReference type="InterPro" id="IPR029063">
    <property type="entry name" value="SAM-dependent_MTases_sf"/>
</dbReference>
<gene>
    <name evidence="4" type="ORF">METZ01_LOCUS369603</name>
</gene>
<keyword evidence="2" id="KW-0808">Transferase</keyword>
<dbReference type="PANTHER" id="PTHR43861:SF1">
    <property type="entry name" value="TRANS-ACONITATE 2-METHYLTRANSFERASE"/>
    <property type="match status" value="1"/>
</dbReference>
<dbReference type="SUPFAM" id="SSF53335">
    <property type="entry name" value="S-adenosyl-L-methionine-dependent methyltransferases"/>
    <property type="match status" value="1"/>
</dbReference>
<dbReference type="Gene3D" id="3.40.50.150">
    <property type="entry name" value="Vaccinia Virus protein VP39"/>
    <property type="match status" value="1"/>
</dbReference>
<name>A0A382T3K7_9ZZZZ</name>
<proteinExistence type="predicted"/>
<organism evidence="4">
    <name type="scientific">marine metagenome</name>
    <dbReference type="NCBI Taxonomy" id="408172"/>
    <lineage>
        <taxon>unclassified sequences</taxon>
        <taxon>metagenomes</taxon>
        <taxon>ecological metagenomes</taxon>
    </lineage>
</organism>
<evidence type="ECO:0000256" key="1">
    <source>
        <dbReference type="ARBA" id="ARBA00022603"/>
    </source>
</evidence>
<evidence type="ECO:0000259" key="3">
    <source>
        <dbReference type="Pfam" id="PF13649"/>
    </source>
</evidence>
<reference evidence="4" key="1">
    <citation type="submission" date="2018-05" db="EMBL/GenBank/DDBJ databases">
        <authorList>
            <person name="Lanie J.A."/>
            <person name="Ng W.-L."/>
            <person name="Kazmierczak K.M."/>
            <person name="Andrzejewski T.M."/>
            <person name="Davidsen T.M."/>
            <person name="Wayne K.J."/>
            <person name="Tettelin H."/>
            <person name="Glass J.I."/>
            <person name="Rusch D."/>
            <person name="Podicherti R."/>
            <person name="Tsui H.-C.T."/>
            <person name="Winkler M.E."/>
        </authorList>
    </citation>
    <scope>NUCLEOTIDE SEQUENCE</scope>
</reference>
<evidence type="ECO:0000256" key="2">
    <source>
        <dbReference type="ARBA" id="ARBA00022679"/>
    </source>
</evidence>
<dbReference type="Pfam" id="PF13649">
    <property type="entry name" value="Methyltransf_25"/>
    <property type="match status" value="1"/>
</dbReference>
<dbReference type="EMBL" id="UINC01133676">
    <property type="protein sequence ID" value="SVD16749.1"/>
    <property type="molecule type" value="Genomic_DNA"/>
</dbReference>